<protein>
    <submittedName>
        <fullName evidence="1">Uncharacterized protein</fullName>
    </submittedName>
</protein>
<evidence type="ECO:0000313" key="1">
    <source>
        <dbReference type="EMBL" id="REF68641.1"/>
    </source>
</evidence>
<comment type="caution">
    <text evidence="1">The sequence shown here is derived from an EMBL/GenBank/DDBJ whole genome shotgun (WGS) entry which is preliminary data.</text>
</comment>
<dbReference type="EMBL" id="QTUJ01000003">
    <property type="protein sequence ID" value="REF68641.1"/>
    <property type="molecule type" value="Genomic_DNA"/>
</dbReference>
<gene>
    <name evidence="1" type="ORF">BDD41_3708</name>
</gene>
<evidence type="ECO:0000313" key="2">
    <source>
        <dbReference type="Proteomes" id="UP000256941"/>
    </source>
</evidence>
<proteinExistence type="predicted"/>
<reference evidence="1 2" key="1">
    <citation type="submission" date="2018-08" db="EMBL/GenBank/DDBJ databases">
        <title>Genomic Encyclopedia of Archaeal and Bacterial Type Strains, Phase II (KMG-II): from individual species to whole genera.</title>
        <authorList>
            <person name="Goeker M."/>
        </authorList>
    </citation>
    <scope>NUCLEOTIDE SEQUENCE [LARGE SCALE GENOMIC DNA]</scope>
    <source>
        <strain evidence="1 2">DSM 17099</strain>
    </source>
</reference>
<organism evidence="1 2">
    <name type="scientific">Paracoccus versutus</name>
    <name type="common">Thiobacillus versutus</name>
    <dbReference type="NCBI Taxonomy" id="34007"/>
    <lineage>
        <taxon>Bacteria</taxon>
        <taxon>Pseudomonadati</taxon>
        <taxon>Pseudomonadota</taxon>
        <taxon>Alphaproteobacteria</taxon>
        <taxon>Rhodobacterales</taxon>
        <taxon>Paracoccaceae</taxon>
        <taxon>Paracoccus</taxon>
    </lineage>
</organism>
<dbReference type="AlphaFoldDB" id="A0A3D9XG86"/>
<accession>A0A3D9XG86</accession>
<sequence>MTSAVRTTQAALLRWQPGQLHLPLRAEEGDQPIRRHPTPDQIVVAACIFPPRDLIALKPQFAQLRRGFQNTRSARTPGLRLVEGLSLVERSKAACLAANPVNRFPAGHHAAKIRGQTSKALLLQARPWQNSHRCGAIAAASAFFALKT</sequence>
<name>A0A3D9XG86_PARVE</name>
<dbReference type="Proteomes" id="UP000256941">
    <property type="component" value="Unassembled WGS sequence"/>
</dbReference>